<dbReference type="PANTHER" id="PTHR43085">
    <property type="entry name" value="HEXOKINASE FAMILY MEMBER"/>
    <property type="match status" value="1"/>
</dbReference>
<keyword evidence="2" id="KW-0808">Transferase</keyword>
<proteinExistence type="inferred from homology"/>
<dbReference type="OrthoDB" id="9813569at2"/>
<evidence type="ECO:0000313" key="6">
    <source>
        <dbReference type="Proteomes" id="UP000216446"/>
    </source>
</evidence>
<comment type="caution">
    <text evidence="5">The sequence shown here is derived from an EMBL/GenBank/DDBJ whole genome shotgun (WGS) entry which is preliminary data.</text>
</comment>
<reference evidence="5 6" key="1">
    <citation type="submission" date="2016-11" db="EMBL/GenBank/DDBJ databases">
        <title>Study of marine rhodopsin-containing bacteria.</title>
        <authorList>
            <person name="Yoshizawa S."/>
            <person name="Kumagai Y."/>
            <person name="Kogure K."/>
        </authorList>
    </citation>
    <scope>NUCLEOTIDE SEQUENCE [LARGE SCALE GENOMIC DNA]</scope>
    <source>
        <strain evidence="5 6">SG-29</strain>
    </source>
</reference>
<evidence type="ECO:0000256" key="2">
    <source>
        <dbReference type="ARBA" id="ARBA00022679"/>
    </source>
</evidence>
<dbReference type="InParanoid" id="A0A259TZ08"/>
<dbReference type="CDD" id="cd01167">
    <property type="entry name" value="bac_FRK"/>
    <property type="match status" value="1"/>
</dbReference>
<evidence type="ECO:0000259" key="4">
    <source>
        <dbReference type="Pfam" id="PF00294"/>
    </source>
</evidence>
<protein>
    <recommendedName>
        <fullName evidence="4">Carbohydrate kinase PfkB domain-containing protein</fullName>
    </recommendedName>
</protein>
<gene>
    <name evidence="5" type="ORF">BSZ36_08400</name>
</gene>
<name>A0A259TZ08_9BACT</name>
<dbReference type="InterPro" id="IPR002173">
    <property type="entry name" value="Carboh/pur_kinase_PfkB_CS"/>
</dbReference>
<dbReference type="PANTHER" id="PTHR43085:SF57">
    <property type="entry name" value="CARBOHYDRATE KINASE PFKB DOMAIN-CONTAINING PROTEIN"/>
    <property type="match status" value="1"/>
</dbReference>
<comment type="similarity">
    <text evidence="1">Belongs to the carbohydrate kinase PfkB family.</text>
</comment>
<dbReference type="RefSeq" id="WP_094547819.1">
    <property type="nucleotide sequence ID" value="NZ_MQWB01000001.1"/>
</dbReference>
<keyword evidence="6" id="KW-1185">Reference proteome</keyword>
<dbReference type="InterPro" id="IPR050306">
    <property type="entry name" value="PfkB_Carbo_kinase"/>
</dbReference>
<dbReference type="PROSITE" id="PS00584">
    <property type="entry name" value="PFKB_KINASES_2"/>
    <property type="match status" value="1"/>
</dbReference>
<dbReference type="InterPro" id="IPR029056">
    <property type="entry name" value="Ribokinase-like"/>
</dbReference>
<dbReference type="Pfam" id="PF00294">
    <property type="entry name" value="PfkB"/>
    <property type="match status" value="1"/>
</dbReference>
<evidence type="ECO:0000256" key="1">
    <source>
        <dbReference type="ARBA" id="ARBA00010688"/>
    </source>
</evidence>
<dbReference type="GO" id="GO:0016301">
    <property type="term" value="F:kinase activity"/>
    <property type="evidence" value="ECO:0007669"/>
    <property type="project" value="UniProtKB-KW"/>
</dbReference>
<sequence>MPRFLLVGEVLWDALPRGLFLGGAPFNVAAHLQRLGEPVRLVTRVGADELGREARRRIAATGLDASGVQTDPSLPTGFVRVGVDASGDARYDILAPAAWDAIAPPEAGAEVVVFGTLAQRDARSRAAIRGLWRGARVRVLDLNLRPPHVSPEVIEASLRAADIVKLNAEELKALREQFALASGGAMALRDLAERFSLASVCVTRGARGARLLHDGEAFDHAGCAAEVRDTVGAGDAFLAALLSGLFRGDPPADVLDRANRLGAQVAGVEGALLPA</sequence>
<keyword evidence="3" id="KW-0418">Kinase</keyword>
<evidence type="ECO:0000313" key="5">
    <source>
        <dbReference type="EMBL" id="OZC02989.1"/>
    </source>
</evidence>
<dbReference type="EMBL" id="MQWB01000001">
    <property type="protein sequence ID" value="OZC02989.1"/>
    <property type="molecule type" value="Genomic_DNA"/>
</dbReference>
<accession>A0A259TZ08</accession>
<evidence type="ECO:0000256" key="3">
    <source>
        <dbReference type="ARBA" id="ARBA00022777"/>
    </source>
</evidence>
<dbReference type="InterPro" id="IPR011611">
    <property type="entry name" value="PfkB_dom"/>
</dbReference>
<dbReference type="AlphaFoldDB" id="A0A259TZ08"/>
<dbReference type="FunCoup" id="A0A259TZ08">
    <property type="interactions" value="446"/>
</dbReference>
<dbReference type="Proteomes" id="UP000216446">
    <property type="component" value="Unassembled WGS sequence"/>
</dbReference>
<dbReference type="PROSITE" id="PS00583">
    <property type="entry name" value="PFKB_KINASES_1"/>
    <property type="match status" value="1"/>
</dbReference>
<organism evidence="5 6">
    <name type="scientific">Rubricoccus marinus</name>
    <dbReference type="NCBI Taxonomy" id="716817"/>
    <lineage>
        <taxon>Bacteria</taxon>
        <taxon>Pseudomonadati</taxon>
        <taxon>Rhodothermota</taxon>
        <taxon>Rhodothermia</taxon>
        <taxon>Rhodothermales</taxon>
        <taxon>Rubricoccaceae</taxon>
        <taxon>Rubricoccus</taxon>
    </lineage>
</organism>
<feature type="domain" description="Carbohydrate kinase PfkB" evidence="4">
    <location>
        <begin position="21"/>
        <end position="272"/>
    </location>
</feature>
<dbReference type="SUPFAM" id="SSF53613">
    <property type="entry name" value="Ribokinase-like"/>
    <property type="match status" value="1"/>
</dbReference>
<dbReference type="Gene3D" id="3.40.1190.20">
    <property type="match status" value="1"/>
</dbReference>